<proteinExistence type="inferred from homology"/>
<feature type="compositionally biased region" description="Low complexity" evidence="4">
    <location>
        <begin position="1"/>
        <end position="16"/>
    </location>
</feature>
<evidence type="ECO:0000256" key="1">
    <source>
        <dbReference type="ARBA" id="ARBA00010307"/>
    </source>
</evidence>
<name>A0A2R5GLU9_9STRA</name>
<reference evidence="5 6" key="1">
    <citation type="submission" date="2017-12" db="EMBL/GenBank/DDBJ databases">
        <title>Sequencing, de novo assembly and annotation of complete genome of a new Thraustochytrid species, strain FCC1311.</title>
        <authorList>
            <person name="Sedici K."/>
            <person name="Godart F."/>
            <person name="Aiese Cigliano R."/>
            <person name="Sanseverino W."/>
            <person name="Barakat M."/>
            <person name="Ortet P."/>
            <person name="Marechal E."/>
            <person name="Cagnac O."/>
            <person name="Amato A."/>
        </authorList>
    </citation>
    <scope>NUCLEOTIDE SEQUENCE [LARGE SCALE GENOMIC DNA]</scope>
</reference>
<dbReference type="InParanoid" id="A0A2R5GLU9"/>
<dbReference type="GO" id="GO:0005634">
    <property type="term" value="C:nucleus"/>
    <property type="evidence" value="ECO:0007669"/>
    <property type="project" value="TreeGrafter"/>
</dbReference>
<keyword evidence="3" id="KW-0653">Protein transport</keyword>
<dbReference type="InterPro" id="IPR016123">
    <property type="entry name" value="Mog1/PsbP_a/b/a-sand"/>
</dbReference>
<dbReference type="EMBL" id="BEYU01000101">
    <property type="protein sequence ID" value="GBG31605.1"/>
    <property type="molecule type" value="Genomic_DNA"/>
</dbReference>
<dbReference type="InterPro" id="IPR007681">
    <property type="entry name" value="Mog1"/>
</dbReference>
<dbReference type="GO" id="GO:0006606">
    <property type="term" value="P:protein import into nucleus"/>
    <property type="evidence" value="ECO:0007669"/>
    <property type="project" value="TreeGrafter"/>
</dbReference>
<gene>
    <name evidence="5" type="ORF">FCC1311_078302</name>
</gene>
<keyword evidence="2" id="KW-0813">Transport</keyword>
<dbReference type="OrthoDB" id="10255285at2759"/>
<evidence type="ECO:0000313" key="5">
    <source>
        <dbReference type="EMBL" id="GBG31605.1"/>
    </source>
</evidence>
<dbReference type="PANTHER" id="PTHR15837">
    <property type="entry name" value="RAN GUANINE NUCLEOTIDE RELEASE FACTOR"/>
    <property type="match status" value="1"/>
</dbReference>
<dbReference type="AlphaFoldDB" id="A0A2R5GLU9"/>
<evidence type="ECO:0000313" key="6">
    <source>
        <dbReference type="Proteomes" id="UP000241890"/>
    </source>
</evidence>
<evidence type="ECO:0000256" key="3">
    <source>
        <dbReference type="ARBA" id="ARBA00022927"/>
    </source>
</evidence>
<comment type="similarity">
    <text evidence="1">Belongs to the MOG1 family.</text>
</comment>
<accession>A0A2R5GLU9</accession>
<sequence>MAQEAAAGAAPTASAAKESETQSKNGLIFAKRELFGGAITASLPAAFADVSTVREVPDHQEVFADQNTDRSIIVEVLELTASESNETAGKYFFEDLAGANGSEATVIEYSEVGVPATSVPCLDKVADPAAASNVVIGTQVVAKFRESAKNTIRVFLCNIRLPKYTTDILISLNAPVKVSAESSSAASLQAAGAALDADPSTQSEDLQIFRKFIQSFVIENVALFGG</sequence>
<dbReference type="GO" id="GO:0031267">
    <property type="term" value="F:small GTPase binding"/>
    <property type="evidence" value="ECO:0007669"/>
    <property type="project" value="TreeGrafter"/>
</dbReference>
<comment type="caution">
    <text evidence="5">The sequence shown here is derived from an EMBL/GenBank/DDBJ whole genome shotgun (WGS) entry which is preliminary data.</text>
</comment>
<keyword evidence="6" id="KW-1185">Reference proteome</keyword>
<dbReference type="Pfam" id="PF04603">
    <property type="entry name" value="Mog1"/>
    <property type="match status" value="1"/>
</dbReference>
<organism evidence="5 6">
    <name type="scientific">Hondaea fermentalgiana</name>
    <dbReference type="NCBI Taxonomy" id="2315210"/>
    <lineage>
        <taxon>Eukaryota</taxon>
        <taxon>Sar</taxon>
        <taxon>Stramenopiles</taxon>
        <taxon>Bigyra</taxon>
        <taxon>Labyrinthulomycetes</taxon>
        <taxon>Thraustochytrida</taxon>
        <taxon>Thraustochytriidae</taxon>
        <taxon>Hondaea</taxon>
    </lineage>
</organism>
<evidence type="ECO:0000256" key="2">
    <source>
        <dbReference type="ARBA" id="ARBA00022448"/>
    </source>
</evidence>
<dbReference type="Gene3D" id="3.40.1000.10">
    <property type="entry name" value="Mog1/PsbP, alpha/beta/alpha sandwich"/>
    <property type="match status" value="1"/>
</dbReference>
<dbReference type="FunCoup" id="A0A2R5GLU9">
    <property type="interactions" value="79"/>
</dbReference>
<dbReference type="GO" id="GO:0005085">
    <property type="term" value="F:guanyl-nucleotide exchange factor activity"/>
    <property type="evidence" value="ECO:0007669"/>
    <property type="project" value="TreeGrafter"/>
</dbReference>
<dbReference type="SUPFAM" id="SSF55724">
    <property type="entry name" value="Mog1p/PsbP-like"/>
    <property type="match status" value="1"/>
</dbReference>
<dbReference type="PANTHER" id="PTHR15837:SF0">
    <property type="entry name" value="RAN GUANINE NUCLEOTIDE RELEASE FACTOR"/>
    <property type="match status" value="1"/>
</dbReference>
<dbReference type="Proteomes" id="UP000241890">
    <property type="component" value="Unassembled WGS sequence"/>
</dbReference>
<evidence type="ECO:0000256" key="4">
    <source>
        <dbReference type="SAM" id="MobiDB-lite"/>
    </source>
</evidence>
<protein>
    <submittedName>
        <fullName evidence="5">Ran guanine nucleotide release factor</fullName>
    </submittedName>
</protein>
<feature type="region of interest" description="Disordered" evidence="4">
    <location>
        <begin position="1"/>
        <end position="22"/>
    </location>
</feature>